<gene>
    <name evidence="1" type="ORF">C5L30_001309</name>
</gene>
<reference evidence="1 2" key="1">
    <citation type="journal article" date="2019" name="Appl. Microbiol. Biotechnol.">
        <title>Uncovering carbohydrate metabolism through a genotype-phenotype association study of 56 lactic acid bacteria genomes.</title>
        <authorList>
            <person name="Buron-Moles G."/>
            <person name="Chailyan A."/>
            <person name="Dolejs I."/>
            <person name="Forster J."/>
            <person name="Miks M.H."/>
        </authorList>
    </citation>
    <scope>NUCLEOTIDE SEQUENCE [LARGE SCALE GENOMIC DNA]</scope>
    <source>
        <strain evidence="1 2">ATCC 29644</strain>
    </source>
</reference>
<evidence type="ECO:0008006" key="3">
    <source>
        <dbReference type="Google" id="ProtNLM"/>
    </source>
</evidence>
<protein>
    <recommendedName>
        <fullName evidence="3">Acetyl-CoA carboxylase</fullName>
    </recommendedName>
</protein>
<keyword evidence="2" id="KW-1185">Reference proteome</keyword>
<dbReference type="EMBL" id="PUFN01000007">
    <property type="protein sequence ID" value="TDG73817.1"/>
    <property type="molecule type" value="Genomic_DNA"/>
</dbReference>
<evidence type="ECO:0000313" key="2">
    <source>
        <dbReference type="Proteomes" id="UP000295257"/>
    </source>
</evidence>
<dbReference type="Proteomes" id="UP000295257">
    <property type="component" value="Unassembled WGS sequence"/>
</dbReference>
<dbReference type="STRING" id="1612.ABB44_06240"/>
<evidence type="ECO:0000313" key="1">
    <source>
        <dbReference type="EMBL" id="TDG73817.1"/>
    </source>
</evidence>
<name>A0A4R5NH53_9LACO</name>
<accession>A0A4R5NH53</accession>
<proteinExistence type="predicted"/>
<organism evidence="1 2">
    <name type="scientific">Companilactobacillus farciminis</name>
    <dbReference type="NCBI Taxonomy" id="1612"/>
    <lineage>
        <taxon>Bacteria</taxon>
        <taxon>Bacillati</taxon>
        <taxon>Bacillota</taxon>
        <taxon>Bacilli</taxon>
        <taxon>Lactobacillales</taxon>
        <taxon>Lactobacillaceae</taxon>
        <taxon>Companilactobacillus</taxon>
    </lineage>
</organism>
<dbReference type="AlphaFoldDB" id="A0A4R5NH53"/>
<comment type="caution">
    <text evidence="1">The sequence shown here is derived from an EMBL/GenBank/DDBJ whole genome shotgun (WGS) entry which is preliminary data.</text>
</comment>
<sequence length="111" mass="13808">MAVMHMNDDLRLILERIRQYFTRRYQTRYWLQVVNDQYDKTYNFFINIQPKGQRVRSIPLHTIEQYDLSYLEKIINEIQKNIHLSFMYDGFTGQKWPTTQELIQKRKHYDE</sequence>